<organism evidence="8 9">
    <name type="scientific">Rathayibacter caricis DSM 15933</name>
    <dbReference type="NCBI Taxonomy" id="1328867"/>
    <lineage>
        <taxon>Bacteria</taxon>
        <taxon>Bacillati</taxon>
        <taxon>Actinomycetota</taxon>
        <taxon>Actinomycetes</taxon>
        <taxon>Micrococcales</taxon>
        <taxon>Microbacteriaceae</taxon>
        <taxon>Rathayibacter</taxon>
    </lineage>
</organism>
<evidence type="ECO:0000259" key="7">
    <source>
        <dbReference type="PROSITE" id="PS50977"/>
    </source>
</evidence>
<evidence type="ECO:0000256" key="2">
    <source>
        <dbReference type="ARBA" id="ARBA00023015"/>
    </source>
</evidence>
<dbReference type="PANTHER" id="PTHR30055">
    <property type="entry name" value="HTH-TYPE TRANSCRIPTIONAL REGULATOR RUTR"/>
    <property type="match status" value="1"/>
</dbReference>
<dbReference type="InterPro" id="IPR001647">
    <property type="entry name" value="HTH_TetR"/>
</dbReference>
<reference evidence="8 9" key="1">
    <citation type="submission" date="2018-03" db="EMBL/GenBank/DDBJ databases">
        <title>Bacteriophage NCPPB3778 and a type I-E CRISPR drive the evolution of the US Biological Select Agent, Rathayibacter toxicus.</title>
        <authorList>
            <person name="Davis E.W.II."/>
            <person name="Tabima J.F."/>
            <person name="Weisberg A.J."/>
            <person name="Dantas Lopes L."/>
            <person name="Wiseman M.S."/>
            <person name="Wiseman M.S."/>
            <person name="Pupko T."/>
            <person name="Belcher M.S."/>
            <person name="Sechler A.J."/>
            <person name="Tancos M.A."/>
            <person name="Schroeder B.K."/>
            <person name="Murray T.D."/>
            <person name="Luster D.G."/>
            <person name="Schneider W.L."/>
            <person name="Rogers E."/>
            <person name="Andreote F.D."/>
            <person name="Grunwald N.J."/>
            <person name="Putnam M.L."/>
            <person name="Chang J.H."/>
        </authorList>
    </citation>
    <scope>NUCLEOTIDE SEQUENCE [LARGE SCALE GENOMIC DNA]</scope>
    <source>
        <strain evidence="8 9">DSM 15933</strain>
    </source>
</reference>
<dbReference type="GO" id="GO:0003700">
    <property type="term" value="F:DNA-binding transcription factor activity"/>
    <property type="evidence" value="ECO:0007669"/>
    <property type="project" value="TreeGrafter"/>
</dbReference>
<name>A0A2T4UWW1_9MICO</name>
<keyword evidence="9" id="KW-1185">Reference proteome</keyword>
<dbReference type="Gene3D" id="1.10.357.10">
    <property type="entry name" value="Tetracycline Repressor, domain 2"/>
    <property type="match status" value="1"/>
</dbReference>
<keyword evidence="3 5" id="KW-0238">DNA-binding</keyword>
<evidence type="ECO:0000256" key="6">
    <source>
        <dbReference type="SAM" id="MobiDB-lite"/>
    </source>
</evidence>
<dbReference type="SUPFAM" id="SSF46689">
    <property type="entry name" value="Homeodomain-like"/>
    <property type="match status" value="1"/>
</dbReference>
<dbReference type="InterPro" id="IPR039538">
    <property type="entry name" value="BetI_C"/>
</dbReference>
<feature type="domain" description="HTH tetR-type" evidence="7">
    <location>
        <begin position="85"/>
        <end position="145"/>
    </location>
</feature>
<dbReference type="EMBL" id="PZPL01000001">
    <property type="protein sequence ID" value="PTL74027.1"/>
    <property type="molecule type" value="Genomic_DNA"/>
</dbReference>
<comment type="caution">
    <text evidence="8">The sequence shown here is derived from an EMBL/GenBank/DDBJ whole genome shotgun (WGS) entry which is preliminary data.</text>
</comment>
<feature type="DNA-binding region" description="H-T-H motif" evidence="5">
    <location>
        <begin position="108"/>
        <end position="127"/>
    </location>
</feature>
<keyword evidence="1" id="KW-0678">Repressor</keyword>
<dbReference type="PANTHER" id="PTHR30055:SF234">
    <property type="entry name" value="HTH-TYPE TRANSCRIPTIONAL REGULATOR BETI"/>
    <property type="match status" value="1"/>
</dbReference>
<evidence type="ECO:0000256" key="1">
    <source>
        <dbReference type="ARBA" id="ARBA00022491"/>
    </source>
</evidence>
<dbReference type="SUPFAM" id="SSF48498">
    <property type="entry name" value="Tetracyclin repressor-like, C-terminal domain"/>
    <property type="match status" value="1"/>
</dbReference>
<keyword evidence="4" id="KW-0804">Transcription</keyword>
<dbReference type="Proteomes" id="UP000241085">
    <property type="component" value="Unassembled WGS sequence"/>
</dbReference>
<dbReference type="Pfam" id="PF13977">
    <property type="entry name" value="TetR_C_6"/>
    <property type="match status" value="1"/>
</dbReference>
<dbReference type="InterPro" id="IPR050109">
    <property type="entry name" value="HTH-type_TetR-like_transc_reg"/>
</dbReference>
<keyword evidence="2" id="KW-0805">Transcription regulation</keyword>
<dbReference type="GO" id="GO:0000976">
    <property type="term" value="F:transcription cis-regulatory region binding"/>
    <property type="evidence" value="ECO:0007669"/>
    <property type="project" value="TreeGrafter"/>
</dbReference>
<protein>
    <recommendedName>
        <fullName evidence="7">HTH tetR-type domain-containing protein</fullName>
    </recommendedName>
</protein>
<evidence type="ECO:0000313" key="8">
    <source>
        <dbReference type="EMBL" id="PTL74027.1"/>
    </source>
</evidence>
<dbReference type="AlphaFoldDB" id="A0A2T4UWW1"/>
<evidence type="ECO:0000256" key="4">
    <source>
        <dbReference type="ARBA" id="ARBA00023163"/>
    </source>
</evidence>
<dbReference type="PRINTS" id="PR00455">
    <property type="entry name" value="HTHTETR"/>
</dbReference>
<sequence>MHPIPDAGRVRPSGSPPPWQNPRRREPENARRLRFPYRPADGRAPLLGLDSALVRCARPARHAVPVHRASVGVGRGQTDQEEDPMNRREEILRAARALAAEHGVAALSVRAVAARAGIGASTLRHHFPTQRALYDAVVAELFDPGLGDLRIDDRRVDPLERLLECVGQFLPAEDAPPALGGWFALHAASAGPGSTEQGRALVAALDASSRASTVRWIDLLAEEGVLRRGPLEQHVELILALVDGLRLRMLVPGSGTTPGRALVLLAATLERAVIRD</sequence>
<evidence type="ECO:0000313" key="9">
    <source>
        <dbReference type="Proteomes" id="UP000241085"/>
    </source>
</evidence>
<feature type="region of interest" description="Disordered" evidence="6">
    <location>
        <begin position="1"/>
        <end position="31"/>
    </location>
</feature>
<accession>A0A2T4UWW1</accession>
<dbReference type="PROSITE" id="PS50977">
    <property type="entry name" value="HTH_TETR_2"/>
    <property type="match status" value="1"/>
</dbReference>
<dbReference type="Pfam" id="PF00440">
    <property type="entry name" value="TetR_N"/>
    <property type="match status" value="1"/>
</dbReference>
<dbReference type="InterPro" id="IPR036271">
    <property type="entry name" value="Tet_transcr_reg_TetR-rel_C_sf"/>
</dbReference>
<gene>
    <name evidence="8" type="ORF">C1I63_15045</name>
</gene>
<dbReference type="InterPro" id="IPR009057">
    <property type="entry name" value="Homeodomain-like_sf"/>
</dbReference>
<evidence type="ECO:0000256" key="3">
    <source>
        <dbReference type="ARBA" id="ARBA00023125"/>
    </source>
</evidence>
<proteinExistence type="predicted"/>
<evidence type="ECO:0000256" key="5">
    <source>
        <dbReference type="PROSITE-ProRule" id="PRU00335"/>
    </source>
</evidence>